<evidence type="ECO:0000313" key="1">
    <source>
        <dbReference type="EMBL" id="SER50015.1"/>
    </source>
</evidence>
<protein>
    <submittedName>
        <fullName evidence="1">Uncharacterized protein</fullName>
    </submittedName>
</protein>
<organism evidence="1 2">
    <name type="scientific">Pedobacter rhizosphaerae</name>
    <dbReference type="NCBI Taxonomy" id="390241"/>
    <lineage>
        <taxon>Bacteria</taxon>
        <taxon>Pseudomonadati</taxon>
        <taxon>Bacteroidota</taxon>
        <taxon>Sphingobacteriia</taxon>
        <taxon>Sphingobacteriales</taxon>
        <taxon>Sphingobacteriaceae</taxon>
        <taxon>Pedobacter</taxon>
    </lineage>
</organism>
<dbReference type="PROSITE" id="PS51257">
    <property type="entry name" value="PROKAR_LIPOPROTEIN"/>
    <property type="match status" value="1"/>
</dbReference>
<keyword evidence="2" id="KW-1185">Reference proteome</keyword>
<dbReference type="AlphaFoldDB" id="A0A1H9PQD1"/>
<dbReference type="EMBL" id="FOGG01000010">
    <property type="protein sequence ID" value="SER50015.1"/>
    <property type="molecule type" value="Genomic_DNA"/>
</dbReference>
<dbReference type="RefSeq" id="WP_090883909.1">
    <property type="nucleotide sequence ID" value="NZ_FOGG01000010.1"/>
</dbReference>
<dbReference type="InterPro" id="IPR036116">
    <property type="entry name" value="FN3_sf"/>
</dbReference>
<evidence type="ECO:0000313" key="2">
    <source>
        <dbReference type="Proteomes" id="UP000199572"/>
    </source>
</evidence>
<dbReference type="OrthoDB" id="691503at2"/>
<reference evidence="1 2" key="1">
    <citation type="submission" date="2016-10" db="EMBL/GenBank/DDBJ databases">
        <authorList>
            <person name="de Groot N.N."/>
        </authorList>
    </citation>
    <scope>NUCLEOTIDE SEQUENCE [LARGE SCALE GENOMIC DNA]</scope>
    <source>
        <strain evidence="1 2">DSM 18610</strain>
    </source>
</reference>
<dbReference type="Proteomes" id="UP000199572">
    <property type="component" value="Unassembled WGS sequence"/>
</dbReference>
<dbReference type="InterPro" id="IPR013783">
    <property type="entry name" value="Ig-like_fold"/>
</dbReference>
<dbReference type="InterPro" id="IPR011050">
    <property type="entry name" value="Pectin_lyase_fold/virulence"/>
</dbReference>
<proteinExistence type="predicted"/>
<dbReference type="STRING" id="390241.SAMN04488023_11051"/>
<dbReference type="SUPFAM" id="SSF49265">
    <property type="entry name" value="Fibronectin type III"/>
    <property type="match status" value="1"/>
</dbReference>
<name>A0A1H9PQD1_9SPHI</name>
<sequence length="559" mass="60379">MRIITKNMLLLYMLSLIAIIGACKRNIDGFVEDPSTSRAFIPANLKVRTVQDSAIVSWNLGALASGKKYTYKVEFATDTLFKNIEYTQTTDTLAVKLVDPVLTVNKTYFARVRVEPFQSAAASRWVNTSSFRISGQQFLKIIRDFEITETSVKLHWQVNAATTGINKIALINGSVTTIIDITAAEAQAGEKNLNGLIPDTRYTVQLIADKKSKGLASFSTLKTPVYTKTLSPSDNLESAITSAADGEVIGLNPGLYTISSFLSIAGKGITLRSITNNPANTKIRFRELSLVGDSAGVNLIGLDIDGNYGGASNSGAFLHLKGAGANGNAAAFKSIRVENCWIHNYTRALMLGNYGPSVSGSTPNAHVLKNFNIINSKIYDINPTGIDSYYVLSLERLQVINLNISKSTFYNLGCGLINLSWTLTGVELPIVTIDYCTFNNIGSQNKYLLVEAANRITFNLRNSILANSPLQGQTINNVAFKAGASSVLNFSNSNFFKLNTASGGTKLSLTGLAQSSNYEIDLGWSGSTTDFSLVSLPPNSPLHKASTASNTVGDPRWAY</sequence>
<gene>
    <name evidence="1" type="ORF">SAMN04488023_11051</name>
</gene>
<dbReference type="Gene3D" id="2.60.40.10">
    <property type="entry name" value="Immunoglobulins"/>
    <property type="match status" value="1"/>
</dbReference>
<dbReference type="SUPFAM" id="SSF51126">
    <property type="entry name" value="Pectin lyase-like"/>
    <property type="match status" value="1"/>
</dbReference>
<accession>A0A1H9PQD1</accession>